<dbReference type="Gene3D" id="2.40.110.10">
    <property type="entry name" value="Butyryl-CoA Dehydrogenase, subunit A, domain 2"/>
    <property type="match status" value="1"/>
</dbReference>
<keyword evidence="5" id="KW-1185">Reference proteome</keyword>
<proteinExistence type="predicted"/>
<evidence type="ECO:0000256" key="1">
    <source>
        <dbReference type="ARBA" id="ARBA00023002"/>
    </source>
</evidence>
<dbReference type="InterPro" id="IPR009100">
    <property type="entry name" value="AcylCoA_DH/oxidase_NM_dom_sf"/>
</dbReference>
<organism evidence="4 5">
    <name type="scientific">Caenibius tardaugens NBRC 16725</name>
    <dbReference type="NCBI Taxonomy" id="1219035"/>
    <lineage>
        <taxon>Bacteria</taxon>
        <taxon>Pseudomonadati</taxon>
        <taxon>Pseudomonadota</taxon>
        <taxon>Alphaproteobacteria</taxon>
        <taxon>Sphingomonadales</taxon>
        <taxon>Erythrobacteraceae</taxon>
        <taxon>Caenibius</taxon>
    </lineage>
</organism>
<dbReference type="SUPFAM" id="SSF47203">
    <property type="entry name" value="Acyl-CoA dehydrogenase C-terminal domain-like"/>
    <property type="match status" value="1"/>
</dbReference>
<dbReference type="eggNOG" id="COG1960">
    <property type="taxonomic scope" value="Bacteria"/>
</dbReference>
<dbReference type="Gene3D" id="1.20.140.10">
    <property type="entry name" value="Butyryl-CoA Dehydrogenase, subunit A, domain 3"/>
    <property type="match status" value="1"/>
</dbReference>
<dbReference type="InterPro" id="IPR037069">
    <property type="entry name" value="AcylCoA_DH/ox_N_sf"/>
</dbReference>
<dbReference type="OrthoDB" id="7316074at2"/>
<feature type="domain" description="Acyl-CoA dehydrogenase C-terminal" evidence="3">
    <location>
        <begin position="246"/>
        <end position="375"/>
    </location>
</feature>
<comment type="caution">
    <text evidence="4">The sequence shown here is derived from an EMBL/GenBank/DDBJ whole genome shotgun (WGS) entry which is preliminary data.</text>
</comment>
<sequence length="400" mass="43386">MTSAFARQAEEANGRFAYDLHDDLIDQARALRPLLERHAAENEVSGKVAPEVIDAITKTGAFSLAVPRRWGGLGASSRTMALFCAEIAKGCPSTAWVVSILNSTAWIGSKTSEPMQRLMFGDTIGKVCGPQVGGGTLEERDGRFFVTGKWTYASACYHADWALVPATDANGEINLVLLRMADVQIDHTWIVAGMRGTGSETLVADNIEIGADQFCNKSVLGEITHGGSEPSDYWQSIPVLRAKALGVLVGTVQGLLDVALASKDKPYIYVTGYARRCDSPVYQATIGEMAAKIATAQLLLEETTSLADNAAEAQRQLDIGERAIVGAKAGLVTELLSHCTDRLMDLLGSSGFADTNPAQRYWRDYHMGSRHIIFNRDLAYEVLGQRLLGFEEMIVPLERV</sequence>
<dbReference type="InterPro" id="IPR046373">
    <property type="entry name" value="Acyl-CoA_Oxase/DH_mid-dom_sf"/>
</dbReference>
<dbReference type="RefSeq" id="WP_021691218.1">
    <property type="nucleotide sequence ID" value="NZ_BASZ01000009.1"/>
</dbReference>
<dbReference type="PIRSF" id="PIRSF016578">
    <property type="entry name" value="HsaA"/>
    <property type="match status" value="1"/>
</dbReference>
<keyword evidence="1" id="KW-0560">Oxidoreductase</keyword>
<evidence type="ECO:0000313" key="5">
    <source>
        <dbReference type="Proteomes" id="UP000016568"/>
    </source>
</evidence>
<dbReference type="Gene3D" id="1.10.540.10">
    <property type="entry name" value="Acyl-CoA dehydrogenase/oxidase, N-terminal domain"/>
    <property type="match status" value="1"/>
</dbReference>
<dbReference type="KEGG" id="ntd:EGO55_05590"/>
<dbReference type="InterPro" id="IPR013786">
    <property type="entry name" value="AcylCoA_DH/ox_N"/>
</dbReference>
<dbReference type="Pfam" id="PF08028">
    <property type="entry name" value="Acyl-CoA_dh_2"/>
    <property type="match status" value="1"/>
</dbReference>
<feature type="domain" description="Acyl-CoA dehydrogenase/oxidase N-terminal" evidence="2">
    <location>
        <begin position="34"/>
        <end position="105"/>
    </location>
</feature>
<dbReference type="SUPFAM" id="SSF56645">
    <property type="entry name" value="Acyl-CoA dehydrogenase NM domain-like"/>
    <property type="match status" value="1"/>
</dbReference>
<dbReference type="GO" id="GO:0003995">
    <property type="term" value="F:acyl-CoA dehydrogenase activity"/>
    <property type="evidence" value="ECO:0007669"/>
    <property type="project" value="TreeGrafter"/>
</dbReference>
<evidence type="ECO:0000313" key="4">
    <source>
        <dbReference type="EMBL" id="GAD50400.1"/>
    </source>
</evidence>
<protein>
    <submittedName>
        <fullName evidence="4">Putative oxidoreductase</fullName>
    </submittedName>
</protein>
<name>U2YNJ2_9SPHN</name>
<dbReference type="Proteomes" id="UP000016568">
    <property type="component" value="Unassembled WGS sequence"/>
</dbReference>
<dbReference type="InterPro" id="IPR036250">
    <property type="entry name" value="AcylCo_DH-like_C"/>
</dbReference>
<evidence type="ECO:0000259" key="3">
    <source>
        <dbReference type="Pfam" id="PF08028"/>
    </source>
</evidence>
<dbReference type="InterPro" id="IPR013107">
    <property type="entry name" value="Acyl-CoA_DH_C"/>
</dbReference>
<dbReference type="EMBL" id="BASZ01000009">
    <property type="protein sequence ID" value="GAD50400.1"/>
    <property type="molecule type" value="Genomic_DNA"/>
</dbReference>
<gene>
    <name evidence="4" type="ORF">NT2_09_00080</name>
</gene>
<dbReference type="PANTHER" id="PTHR43884">
    <property type="entry name" value="ACYL-COA DEHYDROGENASE"/>
    <property type="match status" value="1"/>
</dbReference>
<dbReference type="PANTHER" id="PTHR43884:SF25">
    <property type="entry name" value="ACYL-COA DEHYDROGENASE YDBM-RELATED"/>
    <property type="match status" value="1"/>
</dbReference>
<dbReference type="Pfam" id="PF02771">
    <property type="entry name" value="Acyl-CoA_dh_N"/>
    <property type="match status" value="1"/>
</dbReference>
<dbReference type="AlphaFoldDB" id="U2YNJ2"/>
<reference evidence="4 5" key="1">
    <citation type="submission" date="2013-09" db="EMBL/GenBank/DDBJ databases">
        <title>Whole genome shotgun sequence of Novosphingobium tardaugens NBRC 16725.</title>
        <authorList>
            <person name="Isaki S."/>
            <person name="Hosoyama A."/>
            <person name="Tsuchikane K."/>
            <person name="Katsumata H."/>
            <person name="Ando Y."/>
            <person name="Yamazaki S."/>
            <person name="Fujita N."/>
        </authorList>
    </citation>
    <scope>NUCLEOTIDE SEQUENCE [LARGE SCALE GENOMIC DNA]</scope>
    <source>
        <strain evidence="4 5">NBRC 16725</strain>
    </source>
</reference>
<evidence type="ECO:0000259" key="2">
    <source>
        <dbReference type="Pfam" id="PF02771"/>
    </source>
</evidence>
<dbReference type="GO" id="GO:0050660">
    <property type="term" value="F:flavin adenine dinucleotide binding"/>
    <property type="evidence" value="ECO:0007669"/>
    <property type="project" value="InterPro"/>
</dbReference>
<accession>U2YNJ2</accession>